<proteinExistence type="predicted"/>
<evidence type="ECO:0000259" key="1">
    <source>
        <dbReference type="Pfam" id="PF11823"/>
    </source>
</evidence>
<dbReference type="Gene3D" id="3.30.70.1530">
    <property type="entry name" value="Hypothetical protein rpa1041"/>
    <property type="match status" value="1"/>
</dbReference>
<evidence type="ECO:0000313" key="3">
    <source>
        <dbReference type="Proteomes" id="UP000660021"/>
    </source>
</evidence>
<dbReference type="EMBL" id="JACOPR010000005">
    <property type="protein sequence ID" value="MBC5731044.1"/>
    <property type="molecule type" value="Genomic_DNA"/>
</dbReference>
<dbReference type="RefSeq" id="WP_101693131.1">
    <property type="nucleotide sequence ID" value="NZ_JACOPR010000005.1"/>
</dbReference>
<name>A0ABR7HU59_9FIRM</name>
<sequence length="84" mass="9228">MVYYLIVCRSLTYAQRTAAVLERVGITAHILRSPKVIAGEGCGYSVKVAQRNLSDALRILVQAGLGPKRVFIMESDGSYKEVLL</sequence>
<comment type="caution">
    <text evidence="2">The sequence shown here is derived from an EMBL/GenBank/DDBJ whole genome shotgun (WGS) entry which is preliminary data.</text>
</comment>
<dbReference type="InterPro" id="IPR021778">
    <property type="entry name" value="Se/S_carrier-like"/>
</dbReference>
<keyword evidence="3" id="KW-1185">Reference proteome</keyword>
<gene>
    <name evidence="2" type="ORF">H8S34_09410</name>
</gene>
<feature type="domain" description="Putative Se/S carrier protein-like" evidence="1">
    <location>
        <begin position="3"/>
        <end position="70"/>
    </location>
</feature>
<dbReference type="Pfam" id="PF11823">
    <property type="entry name" value="Se_S_carrier"/>
    <property type="match status" value="1"/>
</dbReference>
<reference evidence="2 3" key="1">
    <citation type="submission" date="2020-08" db="EMBL/GenBank/DDBJ databases">
        <title>Genome public.</title>
        <authorList>
            <person name="Liu C."/>
            <person name="Sun Q."/>
        </authorList>
    </citation>
    <scope>NUCLEOTIDE SEQUENCE [LARGE SCALE GENOMIC DNA]</scope>
    <source>
        <strain evidence="2 3">New-38</strain>
    </source>
</reference>
<accession>A0ABR7HU59</accession>
<organism evidence="2 3">
    <name type="scientific">Pseudoflavonifractor hominis</name>
    <dbReference type="NCBI Taxonomy" id="2763059"/>
    <lineage>
        <taxon>Bacteria</taxon>
        <taxon>Bacillati</taxon>
        <taxon>Bacillota</taxon>
        <taxon>Clostridia</taxon>
        <taxon>Eubacteriales</taxon>
        <taxon>Oscillospiraceae</taxon>
        <taxon>Pseudoflavonifractor</taxon>
    </lineage>
</organism>
<protein>
    <submittedName>
        <fullName evidence="2">DUF3343 domain-containing protein</fullName>
    </submittedName>
</protein>
<dbReference type="Proteomes" id="UP000660021">
    <property type="component" value="Unassembled WGS sequence"/>
</dbReference>
<evidence type="ECO:0000313" key="2">
    <source>
        <dbReference type="EMBL" id="MBC5731044.1"/>
    </source>
</evidence>